<keyword evidence="3" id="KW-0732">Signal</keyword>
<dbReference type="SUPFAM" id="SSF53300">
    <property type="entry name" value="vWA-like"/>
    <property type="match status" value="1"/>
</dbReference>
<accession>A0A833GZE8</accession>
<proteinExistence type="predicted"/>
<dbReference type="EMBL" id="WBUI01000017">
    <property type="protein sequence ID" value="KAB2930835.1"/>
    <property type="molecule type" value="Genomic_DNA"/>
</dbReference>
<dbReference type="InterPro" id="IPR002035">
    <property type="entry name" value="VWF_A"/>
</dbReference>
<feature type="domain" description="VWFA" evidence="5">
    <location>
        <begin position="101"/>
        <end position="277"/>
    </location>
</feature>
<dbReference type="SUPFAM" id="SSF49879">
    <property type="entry name" value="SMAD/FHA domain"/>
    <property type="match status" value="1"/>
</dbReference>
<reference evidence="6 7" key="1">
    <citation type="submission" date="2019-10" db="EMBL/GenBank/DDBJ databases">
        <title>Extracellular Electron Transfer in a Candidatus Methanoperedens spp. Enrichment Culture.</title>
        <authorList>
            <person name="Berger S."/>
            <person name="Rangel Shaw D."/>
            <person name="Berben T."/>
            <person name="In 'T Zandt M."/>
            <person name="Frank J."/>
            <person name="Reimann J."/>
            <person name="Jetten M.S.M."/>
            <person name="Welte C.U."/>
        </authorList>
    </citation>
    <scope>NUCLEOTIDE SEQUENCE [LARGE SCALE GENOMIC DNA]</scope>
    <source>
        <strain evidence="6">SB12</strain>
    </source>
</reference>
<dbReference type="Proteomes" id="UP000460298">
    <property type="component" value="Unassembled WGS sequence"/>
</dbReference>
<feature type="compositionally biased region" description="Acidic residues" evidence="1">
    <location>
        <begin position="407"/>
        <end position="417"/>
    </location>
</feature>
<evidence type="ECO:0000313" key="6">
    <source>
        <dbReference type="EMBL" id="KAB2930835.1"/>
    </source>
</evidence>
<evidence type="ECO:0000259" key="5">
    <source>
        <dbReference type="PROSITE" id="PS50234"/>
    </source>
</evidence>
<dbReference type="Pfam" id="PF00498">
    <property type="entry name" value="FHA"/>
    <property type="match status" value="1"/>
</dbReference>
<gene>
    <name evidence="6" type="ORF">F9K24_15330</name>
</gene>
<dbReference type="SMART" id="SM00240">
    <property type="entry name" value="FHA"/>
    <property type="match status" value="1"/>
</dbReference>
<comment type="caution">
    <text evidence="6">The sequence shown here is derived from an EMBL/GenBank/DDBJ whole genome shotgun (WGS) entry which is preliminary data.</text>
</comment>
<protein>
    <submittedName>
        <fullName evidence="6">FHA domain-containing protein</fullName>
    </submittedName>
</protein>
<dbReference type="InterPro" id="IPR008984">
    <property type="entry name" value="SMAD_FHA_dom_sf"/>
</dbReference>
<dbReference type="AlphaFoldDB" id="A0A833GZE8"/>
<dbReference type="Gene3D" id="2.60.200.20">
    <property type="match status" value="1"/>
</dbReference>
<keyword evidence="2" id="KW-0472">Membrane</keyword>
<dbReference type="SMART" id="SM00327">
    <property type="entry name" value="VWA"/>
    <property type="match status" value="1"/>
</dbReference>
<dbReference type="Pfam" id="PF00092">
    <property type="entry name" value="VWA"/>
    <property type="match status" value="1"/>
</dbReference>
<keyword evidence="2" id="KW-0812">Transmembrane</keyword>
<dbReference type="PROSITE" id="PS50234">
    <property type="entry name" value="VWFA"/>
    <property type="match status" value="1"/>
</dbReference>
<evidence type="ECO:0000256" key="1">
    <source>
        <dbReference type="SAM" id="MobiDB-lite"/>
    </source>
</evidence>
<dbReference type="Gene3D" id="3.40.50.410">
    <property type="entry name" value="von Willebrand factor, type A domain"/>
    <property type="match status" value="1"/>
</dbReference>
<feature type="signal peptide" evidence="3">
    <location>
        <begin position="1"/>
        <end position="22"/>
    </location>
</feature>
<sequence length="555" mass="61993">MKARISVSFLIVWALFTLPVAAQPAESAGPQPVSSPALVRGDGFPEPVFELPASALTFQPAADSIRFTVRESDGGETFYPARIKSVQVPTIQLKKPDNTRLYAVVIDATKSVPEKQFKESIAAARSLVEDMPDDASMAVFRINGKPSRLRNFTSNEKDLLSTLKKVKRTGKVTRIYDSLFFALKETSAYAKKRDLAVGGLVLFTDGRDEGSYLTEEDCIEIAAKGQDLQIPIFVVLNGAAKNERLFKRMALRSGGELFQKTVRFEDLTQSEEATEETATPEPSSDKLLIRYVSLMPFWKAWPGSTIHVQAYYDDQLLGGASYEVPGLQAFIAAHPVLFLLFFVVLAGVLASLVWLFLSVRRKQQTESAAEPHQEDRLNIPDAYGDVFIDMRDPRNNPPAEPGRMIESEDLPLDESDDPSSVKGRRRFEKEAMTLNMKEKAYVVLQMALKEAPAYDLGVLIKKQRDLNRLDHRYDLFLDETYIGNSPSATLAVKDHALSNLHAKVKRFDKKYVIFDLGGRAGTFLNGKKLLKPMPLRSGDEIRMGHTMFIFKGERG</sequence>
<feature type="chain" id="PRO_5032314447" evidence="3">
    <location>
        <begin position="23"/>
        <end position="555"/>
    </location>
</feature>
<evidence type="ECO:0000256" key="2">
    <source>
        <dbReference type="SAM" id="Phobius"/>
    </source>
</evidence>
<feature type="transmembrane region" description="Helical" evidence="2">
    <location>
        <begin position="336"/>
        <end position="357"/>
    </location>
</feature>
<evidence type="ECO:0000313" key="7">
    <source>
        <dbReference type="Proteomes" id="UP000460298"/>
    </source>
</evidence>
<keyword evidence="2" id="KW-1133">Transmembrane helix</keyword>
<organism evidence="6 7">
    <name type="scientific">Leptonema illini</name>
    <dbReference type="NCBI Taxonomy" id="183"/>
    <lineage>
        <taxon>Bacteria</taxon>
        <taxon>Pseudomonadati</taxon>
        <taxon>Spirochaetota</taxon>
        <taxon>Spirochaetia</taxon>
        <taxon>Leptospirales</taxon>
        <taxon>Leptospiraceae</taxon>
        <taxon>Leptonema</taxon>
    </lineage>
</organism>
<dbReference type="PROSITE" id="PS50006">
    <property type="entry name" value="FHA_DOMAIN"/>
    <property type="match status" value="1"/>
</dbReference>
<dbReference type="InterPro" id="IPR036465">
    <property type="entry name" value="vWFA_dom_sf"/>
</dbReference>
<feature type="domain" description="FHA" evidence="4">
    <location>
        <begin position="480"/>
        <end position="529"/>
    </location>
</feature>
<evidence type="ECO:0000256" key="3">
    <source>
        <dbReference type="SAM" id="SignalP"/>
    </source>
</evidence>
<feature type="region of interest" description="Disordered" evidence="1">
    <location>
        <begin position="391"/>
        <end position="423"/>
    </location>
</feature>
<dbReference type="CDD" id="cd00198">
    <property type="entry name" value="vWFA"/>
    <property type="match status" value="1"/>
</dbReference>
<dbReference type="InterPro" id="IPR000253">
    <property type="entry name" value="FHA_dom"/>
</dbReference>
<name>A0A833GZE8_9LEPT</name>
<evidence type="ECO:0000259" key="4">
    <source>
        <dbReference type="PROSITE" id="PS50006"/>
    </source>
</evidence>
<dbReference type="CDD" id="cd00060">
    <property type="entry name" value="FHA"/>
    <property type="match status" value="1"/>
</dbReference>